<dbReference type="RefSeq" id="XP_007862732.1">
    <property type="nucleotide sequence ID" value="XM_007864541.1"/>
</dbReference>
<dbReference type="KEGG" id="gtr:GLOTRDRAFT_91328"/>
<dbReference type="GeneID" id="19309309"/>
<organism evidence="1 2">
    <name type="scientific">Gloeophyllum trabeum (strain ATCC 11539 / FP-39264 / Madison 617)</name>
    <name type="common">Brown rot fungus</name>
    <dbReference type="NCBI Taxonomy" id="670483"/>
    <lineage>
        <taxon>Eukaryota</taxon>
        <taxon>Fungi</taxon>
        <taxon>Dikarya</taxon>
        <taxon>Basidiomycota</taxon>
        <taxon>Agaricomycotina</taxon>
        <taxon>Agaricomycetes</taxon>
        <taxon>Gloeophyllales</taxon>
        <taxon>Gloeophyllaceae</taxon>
        <taxon>Gloeophyllum</taxon>
    </lineage>
</organism>
<dbReference type="AlphaFoldDB" id="S7QKF0"/>
<evidence type="ECO:0000313" key="2">
    <source>
        <dbReference type="Proteomes" id="UP000030669"/>
    </source>
</evidence>
<evidence type="ECO:0000313" key="1">
    <source>
        <dbReference type="EMBL" id="EPQ59862.1"/>
    </source>
</evidence>
<dbReference type="EMBL" id="KB469297">
    <property type="protein sequence ID" value="EPQ59862.1"/>
    <property type="molecule type" value="Genomic_DNA"/>
</dbReference>
<gene>
    <name evidence="1" type="ORF">GLOTRDRAFT_91328</name>
</gene>
<dbReference type="Proteomes" id="UP000030669">
    <property type="component" value="Unassembled WGS sequence"/>
</dbReference>
<protein>
    <submittedName>
        <fullName evidence="1">Uncharacterized protein</fullName>
    </submittedName>
</protein>
<keyword evidence="2" id="KW-1185">Reference proteome</keyword>
<name>S7QKF0_GLOTA</name>
<sequence>MVAGDRIQEWCETKSAGGSEGSKTWPPPFRITSTVRGDSAERTRARDIDAGVAWFPVVHLVLSDDAQGAYMLRLTWLVDDLESGEKRILAFAPDEARKQVDPLQLLPKVLPQLRFGQGRDNDAAQSTGDRMYRGGLRLAECAEKAGLRLDQGGTISYIRSRCLANALSAAVDEDMEIA</sequence>
<reference evidence="1 2" key="1">
    <citation type="journal article" date="2012" name="Science">
        <title>The Paleozoic origin of enzymatic lignin decomposition reconstructed from 31 fungal genomes.</title>
        <authorList>
            <person name="Floudas D."/>
            <person name="Binder M."/>
            <person name="Riley R."/>
            <person name="Barry K."/>
            <person name="Blanchette R.A."/>
            <person name="Henrissat B."/>
            <person name="Martinez A.T."/>
            <person name="Otillar R."/>
            <person name="Spatafora J.W."/>
            <person name="Yadav J.S."/>
            <person name="Aerts A."/>
            <person name="Benoit I."/>
            <person name="Boyd A."/>
            <person name="Carlson A."/>
            <person name="Copeland A."/>
            <person name="Coutinho P.M."/>
            <person name="de Vries R.P."/>
            <person name="Ferreira P."/>
            <person name="Findley K."/>
            <person name="Foster B."/>
            <person name="Gaskell J."/>
            <person name="Glotzer D."/>
            <person name="Gorecki P."/>
            <person name="Heitman J."/>
            <person name="Hesse C."/>
            <person name="Hori C."/>
            <person name="Igarashi K."/>
            <person name="Jurgens J.A."/>
            <person name="Kallen N."/>
            <person name="Kersten P."/>
            <person name="Kohler A."/>
            <person name="Kuees U."/>
            <person name="Kumar T.K.A."/>
            <person name="Kuo A."/>
            <person name="LaButti K."/>
            <person name="Larrondo L.F."/>
            <person name="Lindquist E."/>
            <person name="Ling A."/>
            <person name="Lombard V."/>
            <person name="Lucas S."/>
            <person name="Lundell T."/>
            <person name="Martin R."/>
            <person name="McLaughlin D.J."/>
            <person name="Morgenstern I."/>
            <person name="Morin E."/>
            <person name="Murat C."/>
            <person name="Nagy L.G."/>
            <person name="Nolan M."/>
            <person name="Ohm R.A."/>
            <person name="Patyshakuliyeva A."/>
            <person name="Rokas A."/>
            <person name="Ruiz-Duenas F.J."/>
            <person name="Sabat G."/>
            <person name="Salamov A."/>
            <person name="Samejima M."/>
            <person name="Schmutz J."/>
            <person name="Slot J.C."/>
            <person name="St John F."/>
            <person name="Stenlid J."/>
            <person name="Sun H."/>
            <person name="Sun S."/>
            <person name="Syed K."/>
            <person name="Tsang A."/>
            <person name="Wiebenga A."/>
            <person name="Young D."/>
            <person name="Pisabarro A."/>
            <person name="Eastwood D.C."/>
            <person name="Martin F."/>
            <person name="Cullen D."/>
            <person name="Grigoriev I.V."/>
            <person name="Hibbett D.S."/>
        </authorList>
    </citation>
    <scope>NUCLEOTIDE SEQUENCE [LARGE SCALE GENOMIC DNA]</scope>
    <source>
        <strain evidence="1 2">ATCC 11539</strain>
    </source>
</reference>
<proteinExistence type="predicted"/>
<accession>S7QKF0</accession>
<dbReference type="HOGENOM" id="CLU_1510769_0_0_1"/>